<name>A0A0F9NA46_9ZZZZ</name>
<dbReference type="AlphaFoldDB" id="A0A0F9NA46"/>
<evidence type="ECO:0000313" key="1">
    <source>
        <dbReference type="EMBL" id="KKN16415.1"/>
    </source>
</evidence>
<protein>
    <submittedName>
        <fullName evidence="1">Uncharacterized protein</fullName>
    </submittedName>
</protein>
<comment type="caution">
    <text evidence="1">The sequence shown here is derived from an EMBL/GenBank/DDBJ whole genome shotgun (WGS) entry which is preliminary data.</text>
</comment>
<dbReference type="EMBL" id="LAZR01003616">
    <property type="protein sequence ID" value="KKN16415.1"/>
    <property type="molecule type" value="Genomic_DNA"/>
</dbReference>
<reference evidence="1" key="1">
    <citation type="journal article" date="2015" name="Nature">
        <title>Complex archaea that bridge the gap between prokaryotes and eukaryotes.</title>
        <authorList>
            <person name="Spang A."/>
            <person name="Saw J.H."/>
            <person name="Jorgensen S.L."/>
            <person name="Zaremba-Niedzwiedzka K."/>
            <person name="Martijn J."/>
            <person name="Lind A.E."/>
            <person name="van Eijk R."/>
            <person name="Schleper C."/>
            <person name="Guy L."/>
            <person name="Ettema T.J."/>
        </authorList>
    </citation>
    <scope>NUCLEOTIDE SEQUENCE</scope>
</reference>
<sequence length="176" mass="19535">MVNFIKNNSTQGLYIVEEENGRIAADAPGDIDLANLVLGDTYHYFDTLLRFEEKATFNREEPDWTGFKTSQDGSLKALGITGGAMRVFYMNTVETNQTEAENIKLLASLNVVIGDGIKYLVKQNASESFETFPNDVPVLKKATPVIIRGYDIVEIGTSGNDVKLVNFVCERITSRN</sequence>
<gene>
    <name evidence="1" type="ORF">LCGC14_0976230</name>
</gene>
<organism evidence="1">
    <name type="scientific">marine sediment metagenome</name>
    <dbReference type="NCBI Taxonomy" id="412755"/>
    <lineage>
        <taxon>unclassified sequences</taxon>
        <taxon>metagenomes</taxon>
        <taxon>ecological metagenomes</taxon>
    </lineage>
</organism>
<accession>A0A0F9NA46</accession>
<proteinExistence type="predicted"/>